<reference evidence="1 2" key="1">
    <citation type="submission" date="2023-02" db="EMBL/GenBank/DDBJ databases">
        <title>LHISI_Scaffold_Assembly.</title>
        <authorList>
            <person name="Stuart O.P."/>
            <person name="Cleave R."/>
            <person name="Magrath M.J.L."/>
            <person name="Mikheyev A.S."/>
        </authorList>
    </citation>
    <scope>NUCLEOTIDE SEQUENCE [LARGE SCALE GENOMIC DNA]</scope>
    <source>
        <strain evidence="1">Daus_M_001</strain>
        <tissue evidence="1">Leg muscle</tissue>
    </source>
</reference>
<evidence type="ECO:0000313" key="2">
    <source>
        <dbReference type="Proteomes" id="UP001159363"/>
    </source>
</evidence>
<dbReference type="EMBL" id="JARBHB010000006">
    <property type="protein sequence ID" value="KAJ8881025.1"/>
    <property type="molecule type" value="Genomic_DNA"/>
</dbReference>
<keyword evidence="2" id="KW-1185">Reference proteome</keyword>
<proteinExistence type="predicted"/>
<evidence type="ECO:0000313" key="1">
    <source>
        <dbReference type="EMBL" id="KAJ8881025.1"/>
    </source>
</evidence>
<dbReference type="Proteomes" id="UP001159363">
    <property type="component" value="Chromosome 5"/>
</dbReference>
<gene>
    <name evidence="1" type="ORF">PR048_017498</name>
</gene>
<organism evidence="1 2">
    <name type="scientific">Dryococelus australis</name>
    <dbReference type="NCBI Taxonomy" id="614101"/>
    <lineage>
        <taxon>Eukaryota</taxon>
        <taxon>Metazoa</taxon>
        <taxon>Ecdysozoa</taxon>
        <taxon>Arthropoda</taxon>
        <taxon>Hexapoda</taxon>
        <taxon>Insecta</taxon>
        <taxon>Pterygota</taxon>
        <taxon>Neoptera</taxon>
        <taxon>Polyneoptera</taxon>
        <taxon>Phasmatodea</taxon>
        <taxon>Verophasmatodea</taxon>
        <taxon>Anareolatae</taxon>
        <taxon>Phasmatidae</taxon>
        <taxon>Eurycanthinae</taxon>
        <taxon>Dryococelus</taxon>
    </lineage>
</organism>
<name>A0ABQ9H9N6_9NEOP</name>
<sequence>MLGSYQDVATRWNSEFLMLERPYAIKKSINAELAANPCSKKIGAWQRATLYSYSHSIKQTKGICLDTTPSLSMVLPIVFGLKQINNKFIREKQGSAGVTFARNVQKVLNGATRFPKT</sequence>
<protein>
    <submittedName>
        <fullName evidence="1">Uncharacterized protein</fullName>
    </submittedName>
</protein>
<accession>A0ABQ9H9N6</accession>
<comment type="caution">
    <text evidence="1">The sequence shown here is derived from an EMBL/GenBank/DDBJ whole genome shotgun (WGS) entry which is preliminary data.</text>
</comment>